<evidence type="ECO:0000256" key="1">
    <source>
        <dbReference type="SAM" id="MobiDB-lite"/>
    </source>
</evidence>
<feature type="region of interest" description="Disordered" evidence="1">
    <location>
        <begin position="439"/>
        <end position="493"/>
    </location>
</feature>
<organism evidence="2 3">
    <name type="scientific">Puccinia triticina</name>
    <dbReference type="NCBI Taxonomy" id="208348"/>
    <lineage>
        <taxon>Eukaryota</taxon>
        <taxon>Fungi</taxon>
        <taxon>Dikarya</taxon>
        <taxon>Basidiomycota</taxon>
        <taxon>Pucciniomycotina</taxon>
        <taxon>Pucciniomycetes</taxon>
        <taxon>Pucciniales</taxon>
        <taxon>Pucciniaceae</taxon>
        <taxon>Puccinia</taxon>
    </lineage>
</organism>
<dbReference type="Proteomes" id="UP001164743">
    <property type="component" value="Chromosome 15A"/>
</dbReference>
<feature type="compositionally biased region" description="Pro residues" evidence="1">
    <location>
        <begin position="439"/>
        <end position="450"/>
    </location>
</feature>
<evidence type="ECO:0000313" key="3">
    <source>
        <dbReference type="Proteomes" id="UP001164743"/>
    </source>
</evidence>
<proteinExistence type="predicted"/>
<feature type="region of interest" description="Disordered" evidence="1">
    <location>
        <begin position="405"/>
        <end position="424"/>
    </location>
</feature>
<dbReference type="EMBL" id="CP110435">
    <property type="protein sequence ID" value="WAQ91867.1"/>
    <property type="molecule type" value="Genomic_DNA"/>
</dbReference>
<reference evidence="2" key="1">
    <citation type="submission" date="2022-10" db="EMBL/GenBank/DDBJ databases">
        <title>Puccinia triticina Genome sequencing and assembly.</title>
        <authorList>
            <person name="Li C."/>
        </authorList>
    </citation>
    <scope>NUCLEOTIDE SEQUENCE</scope>
    <source>
        <strain evidence="2">Pt15</strain>
    </source>
</reference>
<dbReference type="RefSeq" id="XP_053027422.1">
    <property type="nucleotide sequence ID" value="XM_053163447.1"/>
</dbReference>
<accession>A0ABY7D5B0</accession>
<keyword evidence="3" id="KW-1185">Reference proteome</keyword>
<name>A0ABY7D5B0_9BASI</name>
<dbReference type="GeneID" id="77804342"/>
<protein>
    <submittedName>
        <fullName evidence="2">Uncharacterized protein</fullName>
    </submittedName>
</protein>
<sequence length="493" mass="52668">MSVGHEPVGGVRLGWGSGLLGFEGARAADRESVLPIRHPRPLAPHTSSRPATPRKAYQLLQHSNRFLRAHHPHIDLPKTLLLKHILTTNNTQPPQQQAITGTTLTNTHDLIISSSGKLTNELHCSLLHHNSHTLTHSHAPAATLPTPILQLSTGPALSQDGNALILARTHDATTLFTYAAGTLHTLHRLTTAATGHETHLDSCLGHARDDQRHQLIALDVRGHLHRLAGTTLRALGHLPTPGRLEWARCAIYPSNDCVVVGLRNALSIVDPRIDAPSSTLYVPDPGHQITDVQRYISNRTPHLRLLSTTTQLAWIDDRRPGRPVLADYISAPALPPRIAGFPAAVRLAPSAPRHNPRAGLVFFRRPGTDDLPERLSVVEATPDGQLSHHQLGIFPADTNIDWKLSQTGLGQPASPLAPAEDPGGPALAAVLARVLPAPAGLPEPPLPRRSPSPSLGGPGTSGSASQIVPGPHAARGPATTPGHPRKKKRVGGF</sequence>
<evidence type="ECO:0000313" key="2">
    <source>
        <dbReference type="EMBL" id="WAQ91867.1"/>
    </source>
</evidence>
<feature type="compositionally biased region" description="Basic residues" evidence="1">
    <location>
        <begin position="483"/>
        <end position="493"/>
    </location>
</feature>
<gene>
    <name evidence="2" type="ORF">PtA15_15A259</name>
</gene>